<dbReference type="Gene3D" id="1.10.840.10">
    <property type="entry name" value="Ras guanine-nucleotide exchange factors catalytic domain"/>
    <property type="match status" value="1"/>
</dbReference>
<feature type="region of interest" description="Disordered" evidence="5">
    <location>
        <begin position="251"/>
        <end position="287"/>
    </location>
</feature>
<dbReference type="Gene3D" id="1.20.870.10">
    <property type="entry name" value="Son of sevenless (SoS) protein Chain: S domain 1"/>
    <property type="match status" value="1"/>
</dbReference>
<dbReference type="PANTHER" id="PTHR23113:SF151">
    <property type="entry name" value="RAS GUANINE NUCLEOTIDE EXCHANGE FACTOR S"/>
    <property type="match status" value="1"/>
</dbReference>
<dbReference type="CDD" id="cd00155">
    <property type="entry name" value="RasGEF"/>
    <property type="match status" value="1"/>
</dbReference>
<dbReference type="InterPro" id="IPR008937">
    <property type="entry name" value="Ras-like_GEF"/>
</dbReference>
<keyword evidence="1 3" id="KW-0344">Guanine-nucleotide releasing factor</keyword>
<dbReference type="InterPro" id="IPR001895">
    <property type="entry name" value="RASGEF_cat_dom"/>
</dbReference>
<dbReference type="InterPro" id="IPR011993">
    <property type="entry name" value="PH-like_dom_sf"/>
</dbReference>
<feature type="coiled-coil region" evidence="4">
    <location>
        <begin position="339"/>
        <end position="369"/>
    </location>
</feature>
<dbReference type="SUPFAM" id="SSF50729">
    <property type="entry name" value="PH domain-like"/>
    <property type="match status" value="1"/>
</dbReference>
<dbReference type="PANTHER" id="PTHR23113">
    <property type="entry name" value="GUANINE NUCLEOTIDE EXCHANGE FACTOR"/>
    <property type="match status" value="1"/>
</dbReference>
<dbReference type="InterPro" id="IPR019804">
    <property type="entry name" value="Ras_G-nucl-exch_fac_CS"/>
</dbReference>
<feature type="domain" description="Ras-GEF" evidence="6">
    <location>
        <begin position="730"/>
        <end position="965"/>
    </location>
</feature>
<evidence type="ECO:0000259" key="7">
    <source>
        <dbReference type="PROSITE" id="PS50212"/>
    </source>
</evidence>
<dbReference type="SMART" id="SM00229">
    <property type="entry name" value="RasGEFN"/>
    <property type="match status" value="1"/>
</dbReference>
<sequence>MAEISLMGVTAIICQKDNSIWKNIDDSLCRLEILKSEKDSKFRLVAISTDNRCIFNKWVRTNSNISKCSDLFLEIKQVSSQSSTTDFIGVNFAYKEEVEKFYNCFSKCIETLQNQRELYIQQQKLGIANGADQLSRHSISISSSISFDGGLNLLANSGGIPPPSISTGTFSDLPLPPPPTNYYDNHTGLPIDLNSLPPPPPVVVITPSSSSPPKANTKVNTHHSVGFRLPPPAATTTTALTTAAANLNLGSSQTPINGSPPVEGSLTSSSSGSTAGNALQDLFAPPKPGVSITTTTIRVSANNTESTIMKTSSGRKSIRARSSTAADQQKKTIGKKDGLAISLQNVEGLQNIAENLEDETLNLLDLVNEKVVNPSLTNNNVFMQSIQKLYEHLQILFILSAESAKTHHGAKIVQQITSLLARGPSQNEYFSGISPTYQWYNLDEVNSSVAGIHNLQYVKKNLIPTIAHLSTAVRVLGLQASLEVDWMSRNKSSEPEKIVVQLAALSRELINAMVRLMAATTSYCSVCNSINTLKAESPSNINRIRSPSTADLVNIWDELKQLKTPLPTIPKDGSILKVTLNQLLLLLTSETNYDSKFMKTFITTYQSFASPGLLFSKLIERFNVPDWYSKDRQKILTIQQRVIVVLKYWIENQSSDFDQDVIDQIYYFIDHTLATSSDGYGGLAKQLRELLDLMIQDREVKFELLFQMPGRISFQEDSILSPIELFSEWSPQFIAQQLTLIDFSIFKEIEPRELLNQNFNKPKFKYRSPNVMRLINRSTQFSFWVAMTILMDGKKEKRLKNFEKFCDVAKHLYKMNNFNTLMSLIAGLNLTPVHRLKKTKKKLSSSATSMLDDCEKLFSSKKSFKNYRDHLASVTLPCIPYLGFNLTDLTFIEEGNPDNVSTDSSVPLINFKKRELIFQAWTDINHFQQTPYQFQVQEPLNTFLLHFPVLEEKELYDLSCALEPK</sequence>
<dbReference type="GO" id="GO:0005886">
    <property type="term" value="C:plasma membrane"/>
    <property type="evidence" value="ECO:0007669"/>
    <property type="project" value="TreeGrafter"/>
</dbReference>
<evidence type="ECO:0008006" key="10">
    <source>
        <dbReference type="Google" id="ProtNLM"/>
    </source>
</evidence>
<dbReference type="GO" id="GO:0005085">
    <property type="term" value="F:guanyl-nucleotide exchange factor activity"/>
    <property type="evidence" value="ECO:0007669"/>
    <property type="project" value="UniProtKB-KW"/>
</dbReference>
<dbReference type="SUPFAM" id="SSF48366">
    <property type="entry name" value="Ras GEF"/>
    <property type="match status" value="1"/>
</dbReference>
<accession>A0A8J4PZ24</accession>
<dbReference type="SMART" id="SM00147">
    <property type="entry name" value="RasGEF"/>
    <property type="match status" value="1"/>
</dbReference>
<keyword evidence="9" id="KW-1185">Reference proteome</keyword>
<evidence type="ECO:0000256" key="4">
    <source>
        <dbReference type="SAM" id="Coils"/>
    </source>
</evidence>
<evidence type="ECO:0000256" key="2">
    <source>
        <dbReference type="ARBA" id="ARBA00023054"/>
    </source>
</evidence>
<evidence type="ECO:0000313" key="9">
    <source>
        <dbReference type="Proteomes" id="UP000695562"/>
    </source>
</evidence>
<feature type="domain" description="N-terminal Ras-GEF" evidence="7">
    <location>
        <begin position="571"/>
        <end position="698"/>
    </location>
</feature>
<feature type="region of interest" description="Disordered" evidence="5">
    <location>
        <begin position="207"/>
        <end position="232"/>
    </location>
</feature>
<evidence type="ECO:0000256" key="3">
    <source>
        <dbReference type="PROSITE-ProRule" id="PRU00168"/>
    </source>
</evidence>
<dbReference type="Gene3D" id="2.30.29.30">
    <property type="entry name" value="Pleckstrin-homology domain (PH domain)/Phosphotyrosine-binding domain (PTB)"/>
    <property type="match status" value="1"/>
</dbReference>
<proteinExistence type="predicted"/>
<comment type="caution">
    <text evidence="8">The sequence shown here is derived from an EMBL/GenBank/DDBJ whole genome shotgun (WGS) entry which is preliminary data.</text>
</comment>
<dbReference type="AlphaFoldDB" id="A0A8J4PZ24"/>
<dbReference type="PROSITE" id="PS50212">
    <property type="entry name" value="RASGEF_NTER"/>
    <property type="match status" value="1"/>
</dbReference>
<dbReference type="InterPro" id="IPR036964">
    <property type="entry name" value="RASGEF_cat_dom_sf"/>
</dbReference>
<dbReference type="CDD" id="cd06224">
    <property type="entry name" value="REM"/>
    <property type="match status" value="1"/>
</dbReference>
<evidence type="ECO:0000256" key="1">
    <source>
        <dbReference type="ARBA" id="ARBA00022658"/>
    </source>
</evidence>
<evidence type="ECO:0000256" key="5">
    <source>
        <dbReference type="SAM" id="MobiDB-lite"/>
    </source>
</evidence>
<dbReference type="GO" id="GO:0007265">
    <property type="term" value="P:Ras protein signal transduction"/>
    <property type="evidence" value="ECO:0007669"/>
    <property type="project" value="TreeGrafter"/>
</dbReference>
<gene>
    <name evidence="8" type="ORF">CYY_002599</name>
</gene>
<dbReference type="Proteomes" id="UP000695562">
    <property type="component" value="Unassembled WGS sequence"/>
</dbReference>
<dbReference type="InterPro" id="IPR000651">
    <property type="entry name" value="Ras-like_Gua-exchang_fac_N"/>
</dbReference>
<evidence type="ECO:0000313" key="8">
    <source>
        <dbReference type="EMBL" id="KAF2076085.1"/>
    </source>
</evidence>
<evidence type="ECO:0000259" key="6">
    <source>
        <dbReference type="PROSITE" id="PS50009"/>
    </source>
</evidence>
<dbReference type="OrthoDB" id="16782at2759"/>
<organism evidence="8 9">
    <name type="scientific">Polysphondylium violaceum</name>
    <dbReference type="NCBI Taxonomy" id="133409"/>
    <lineage>
        <taxon>Eukaryota</taxon>
        <taxon>Amoebozoa</taxon>
        <taxon>Evosea</taxon>
        <taxon>Eumycetozoa</taxon>
        <taxon>Dictyostelia</taxon>
        <taxon>Dictyosteliales</taxon>
        <taxon>Dictyosteliaceae</taxon>
        <taxon>Polysphondylium</taxon>
    </lineage>
</organism>
<dbReference type="Pfam" id="PF00617">
    <property type="entry name" value="RasGEF"/>
    <property type="match status" value="1"/>
</dbReference>
<feature type="compositionally biased region" description="Low complexity" evidence="5">
    <location>
        <begin position="264"/>
        <end position="274"/>
    </location>
</feature>
<dbReference type="PROSITE" id="PS00720">
    <property type="entry name" value="RASGEF"/>
    <property type="match status" value="1"/>
</dbReference>
<keyword evidence="2 4" id="KW-0175">Coiled coil</keyword>
<dbReference type="InterPro" id="IPR023578">
    <property type="entry name" value="Ras_GEF_dom_sf"/>
</dbReference>
<reference evidence="8" key="1">
    <citation type="submission" date="2020-01" db="EMBL/GenBank/DDBJ databases">
        <title>Development of genomics and gene disruption for Polysphondylium violaceum indicates a role for the polyketide synthase stlB in stalk morphogenesis.</title>
        <authorList>
            <person name="Narita B."/>
            <person name="Kawabe Y."/>
            <person name="Kin K."/>
            <person name="Saito T."/>
            <person name="Gibbs R."/>
            <person name="Kuspa A."/>
            <person name="Muzny D."/>
            <person name="Queller D."/>
            <person name="Richards S."/>
            <person name="Strassman J."/>
            <person name="Sucgang R."/>
            <person name="Worley K."/>
            <person name="Schaap P."/>
        </authorList>
    </citation>
    <scope>NUCLEOTIDE SEQUENCE</scope>
    <source>
        <strain evidence="8">QSvi11</strain>
    </source>
</reference>
<dbReference type="PROSITE" id="PS50009">
    <property type="entry name" value="RASGEF_CAT"/>
    <property type="match status" value="1"/>
</dbReference>
<name>A0A8J4PZ24_9MYCE</name>
<protein>
    <recommendedName>
        <fullName evidence="10">Ras guanine nucleotide exchange factor</fullName>
    </recommendedName>
</protein>
<dbReference type="EMBL" id="AJWJ01000073">
    <property type="protein sequence ID" value="KAF2076085.1"/>
    <property type="molecule type" value="Genomic_DNA"/>
</dbReference>
<dbReference type="Pfam" id="PF00618">
    <property type="entry name" value="RasGEF_N"/>
    <property type="match status" value="1"/>
</dbReference>